<dbReference type="Proteomes" id="UP000242181">
    <property type="component" value="Unassembled WGS sequence"/>
</dbReference>
<dbReference type="AlphaFoldDB" id="A0A2P7QGR3"/>
<feature type="region of interest" description="Disordered" evidence="1">
    <location>
        <begin position="29"/>
        <end position="63"/>
    </location>
</feature>
<evidence type="ECO:0000256" key="1">
    <source>
        <dbReference type="SAM" id="MobiDB-lite"/>
    </source>
</evidence>
<feature type="non-terminal residue" evidence="2">
    <location>
        <position position="1"/>
    </location>
</feature>
<comment type="caution">
    <text evidence="2">The sequence shown here is derived from an EMBL/GenBank/DDBJ whole genome shotgun (WGS) entry which is preliminary data.</text>
</comment>
<name>A0A2P7QGR3_9GAMM</name>
<keyword evidence="3" id="KW-1185">Reference proteome</keyword>
<accession>A0A2P7QGR3</accession>
<reference evidence="2 3" key="1">
    <citation type="submission" date="2018-03" db="EMBL/GenBank/DDBJ databases">
        <title>The draft genome of Zobellella taiwanensis JCM 13381.</title>
        <authorList>
            <person name="Liu L."/>
            <person name="Li L."/>
            <person name="Wang T."/>
            <person name="Zhang X."/>
            <person name="Liang L."/>
        </authorList>
    </citation>
    <scope>NUCLEOTIDE SEQUENCE [LARGE SCALE GENOMIC DNA]</scope>
    <source>
        <strain evidence="2 3">JCM 13381</strain>
    </source>
</reference>
<evidence type="ECO:0000313" key="3">
    <source>
        <dbReference type="Proteomes" id="UP000242181"/>
    </source>
</evidence>
<proteinExistence type="predicted"/>
<protein>
    <submittedName>
        <fullName evidence="2">Uncharacterized protein</fullName>
    </submittedName>
</protein>
<evidence type="ECO:0000313" key="2">
    <source>
        <dbReference type="EMBL" id="PSJ37167.1"/>
    </source>
</evidence>
<organism evidence="2 3">
    <name type="scientific">Zobellella taiwanensis</name>
    <dbReference type="NCBI Taxonomy" id="347535"/>
    <lineage>
        <taxon>Bacteria</taxon>
        <taxon>Pseudomonadati</taxon>
        <taxon>Pseudomonadota</taxon>
        <taxon>Gammaproteobacteria</taxon>
        <taxon>Aeromonadales</taxon>
        <taxon>Aeromonadaceae</taxon>
        <taxon>Zobellella</taxon>
    </lineage>
</organism>
<dbReference type="EMBL" id="PXYH01000030">
    <property type="protein sequence ID" value="PSJ37167.1"/>
    <property type="molecule type" value="Genomic_DNA"/>
</dbReference>
<gene>
    <name evidence="2" type="ORF">C7I36_15910</name>
</gene>
<sequence length="63" mass="6651">FLQTPPLASGALASRIVFPSVGVTPSSFRWPGLPASPGKQKRPEQVRPWRARGAAVSCAPPGR</sequence>